<reference evidence="5 6" key="1">
    <citation type="submission" date="2020-10" db="EMBL/GenBank/DDBJ databases">
        <title>Degradation of 1,4-Dioxane by Xanthobacter sp. YN2, via a Novel Group-2 Soluble Di-Iron Monooxygenase.</title>
        <authorList>
            <person name="Ma F."/>
            <person name="Wang Y."/>
            <person name="Yang J."/>
            <person name="Guo H."/>
            <person name="Su D."/>
            <person name="Yu L."/>
        </authorList>
    </citation>
    <scope>NUCLEOTIDE SEQUENCE [LARGE SCALE GENOMIC DNA]</scope>
    <source>
        <strain evidence="5 6">YN2</strain>
    </source>
</reference>
<dbReference type="AlphaFoldDB" id="A0A974PRX7"/>
<name>A0A974PRX7_9HYPH</name>
<dbReference type="FunFam" id="3.40.50.300:FF:000421">
    <property type="entry name" value="Branched-chain amino acid ABC transporter ATP-binding protein"/>
    <property type="match status" value="1"/>
</dbReference>
<dbReference type="Gene3D" id="3.40.50.300">
    <property type="entry name" value="P-loop containing nucleotide triphosphate hydrolases"/>
    <property type="match status" value="1"/>
</dbReference>
<dbReference type="SUPFAM" id="SSF52540">
    <property type="entry name" value="P-loop containing nucleoside triphosphate hydrolases"/>
    <property type="match status" value="1"/>
</dbReference>
<dbReference type="RefSeq" id="WP_203195563.1">
    <property type="nucleotide sequence ID" value="NZ_CP063362.1"/>
</dbReference>
<dbReference type="GO" id="GO:0005524">
    <property type="term" value="F:ATP binding"/>
    <property type="evidence" value="ECO:0007669"/>
    <property type="project" value="UniProtKB-KW"/>
</dbReference>
<dbReference type="InterPro" id="IPR027417">
    <property type="entry name" value="P-loop_NTPase"/>
</dbReference>
<dbReference type="PROSITE" id="PS50893">
    <property type="entry name" value="ABC_TRANSPORTER_2"/>
    <property type="match status" value="1"/>
</dbReference>
<keyword evidence="1" id="KW-0813">Transport</keyword>
<gene>
    <name evidence="5" type="ORF">EZH22_10395</name>
</gene>
<evidence type="ECO:0000313" key="6">
    <source>
        <dbReference type="Proteomes" id="UP000596427"/>
    </source>
</evidence>
<evidence type="ECO:0000259" key="4">
    <source>
        <dbReference type="PROSITE" id="PS50893"/>
    </source>
</evidence>
<dbReference type="GO" id="GO:0016887">
    <property type="term" value="F:ATP hydrolysis activity"/>
    <property type="evidence" value="ECO:0007669"/>
    <property type="project" value="InterPro"/>
</dbReference>
<dbReference type="PANTHER" id="PTHR45772:SF9">
    <property type="entry name" value="CONSERVED COMPONENT OF ABC TRANSPORTER FOR NATURAL AMINO ACIDS"/>
    <property type="match status" value="1"/>
</dbReference>
<dbReference type="PANTHER" id="PTHR45772">
    <property type="entry name" value="CONSERVED COMPONENT OF ABC TRANSPORTER FOR NATURAL AMINO ACIDS-RELATED"/>
    <property type="match status" value="1"/>
</dbReference>
<sequence length="245" mass="26664">MTRPLLQVREVSRWFGGLRAVDNVSFDLHEGEILGLIGPNGAGKTTMFETISGFHRPTAGTITFDGRDITGQPPHRLARMGIGRTFQIVQPFRDVSVLENVVAGVVGPNKPVSDARGQARAVLERVKLDHRASILARNLALPEKKRLEVARALATRPRVLLLDEVMAGLTPAEIDEIMEILAGLRREGIALLIVEHVMRAIMSLSDRIVVMASGRKIAEGVPAVVAANDKVIEAYLGRRNTHAPA</sequence>
<dbReference type="GO" id="GO:0005886">
    <property type="term" value="C:plasma membrane"/>
    <property type="evidence" value="ECO:0007669"/>
    <property type="project" value="TreeGrafter"/>
</dbReference>
<evidence type="ECO:0000313" key="5">
    <source>
        <dbReference type="EMBL" id="QRG08653.1"/>
    </source>
</evidence>
<dbReference type="Pfam" id="PF12399">
    <property type="entry name" value="BCA_ABC_TP_C"/>
    <property type="match status" value="1"/>
</dbReference>
<dbReference type="Proteomes" id="UP000596427">
    <property type="component" value="Chromosome"/>
</dbReference>
<dbReference type="Pfam" id="PF00005">
    <property type="entry name" value="ABC_tran"/>
    <property type="match status" value="1"/>
</dbReference>
<dbReference type="InterPro" id="IPR032823">
    <property type="entry name" value="BCA_ABC_TP_C"/>
</dbReference>
<dbReference type="EMBL" id="CP063362">
    <property type="protein sequence ID" value="QRG08653.1"/>
    <property type="molecule type" value="Genomic_DNA"/>
</dbReference>
<dbReference type="InterPro" id="IPR051120">
    <property type="entry name" value="ABC_AA/LPS_Transport"/>
</dbReference>
<keyword evidence="6" id="KW-1185">Reference proteome</keyword>
<dbReference type="InterPro" id="IPR003439">
    <property type="entry name" value="ABC_transporter-like_ATP-bd"/>
</dbReference>
<dbReference type="InterPro" id="IPR003593">
    <property type="entry name" value="AAA+_ATPase"/>
</dbReference>
<dbReference type="KEGG" id="xdi:EZH22_10395"/>
<evidence type="ECO:0000256" key="1">
    <source>
        <dbReference type="ARBA" id="ARBA00022448"/>
    </source>
</evidence>
<organism evidence="5 6">
    <name type="scientific">Xanthobacter dioxanivorans</name>
    <dbReference type="NCBI Taxonomy" id="2528964"/>
    <lineage>
        <taxon>Bacteria</taxon>
        <taxon>Pseudomonadati</taxon>
        <taxon>Pseudomonadota</taxon>
        <taxon>Alphaproteobacteria</taxon>
        <taxon>Hyphomicrobiales</taxon>
        <taxon>Xanthobacteraceae</taxon>
        <taxon>Xanthobacter</taxon>
    </lineage>
</organism>
<dbReference type="SMART" id="SM00382">
    <property type="entry name" value="AAA"/>
    <property type="match status" value="1"/>
</dbReference>
<keyword evidence="2" id="KW-0547">Nucleotide-binding</keyword>
<feature type="domain" description="ABC transporter" evidence="4">
    <location>
        <begin position="6"/>
        <end position="238"/>
    </location>
</feature>
<proteinExistence type="predicted"/>
<keyword evidence="3 5" id="KW-0067">ATP-binding</keyword>
<dbReference type="CDD" id="cd03219">
    <property type="entry name" value="ABC_Mj1267_LivG_branched"/>
    <property type="match status" value="1"/>
</dbReference>
<evidence type="ECO:0000256" key="3">
    <source>
        <dbReference type="ARBA" id="ARBA00022840"/>
    </source>
</evidence>
<evidence type="ECO:0000256" key="2">
    <source>
        <dbReference type="ARBA" id="ARBA00022741"/>
    </source>
</evidence>
<accession>A0A974PRX7</accession>
<protein>
    <submittedName>
        <fullName evidence="5">ABC transporter ATP-binding protein</fullName>
    </submittedName>
</protein>